<dbReference type="EMBL" id="LWDD02000308">
    <property type="protein sequence ID" value="KAE8261876.1"/>
    <property type="molecule type" value="Genomic_DNA"/>
</dbReference>
<protein>
    <recommendedName>
        <fullName evidence="2">DUF6604 domain-containing protein</fullName>
    </recommendedName>
</protein>
<dbReference type="PANTHER" id="PTHR38795:SF1">
    <property type="entry name" value="DUF6604 DOMAIN-CONTAINING PROTEIN"/>
    <property type="match status" value="1"/>
</dbReference>
<comment type="caution">
    <text evidence="4">The sequence shown here is derived from an EMBL/GenBank/DDBJ whole genome shotgun (WGS) entry which is preliminary data.</text>
</comment>
<dbReference type="InterPro" id="IPR046539">
    <property type="entry name" value="DUF6604"/>
</dbReference>
<reference evidence="4" key="1">
    <citation type="submission" date="2016-04" db="EMBL/GenBank/DDBJ databases">
        <authorList>
            <person name="Nguyen H.D."/>
            <person name="Kesanakurti P."/>
            <person name="Cullis J."/>
            <person name="Levesque C.A."/>
            <person name="Hambleton S."/>
        </authorList>
    </citation>
    <scope>NUCLEOTIDE SEQUENCE</scope>
    <source>
        <strain evidence="4">DAOMC 238032</strain>
    </source>
</reference>
<feature type="domain" description="DUF6604" evidence="2">
    <location>
        <begin position="9"/>
        <end position="338"/>
    </location>
</feature>
<evidence type="ECO:0000313" key="3">
    <source>
        <dbReference type="EMBL" id="CAD6930444.1"/>
    </source>
</evidence>
<gene>
    <name evidence="4" type="ORF">A4X03_0g2899</name>
    <name evidence="3" type="ORF">JKIAZH3_G8830</name>
</gene>
<dbReference type="Pfam" id="PF20253">
    <property type="entry name" value="DUF6604"/>
    <property type="match status" value="1"/>
</dbReference>
<dbReference type="EMBL" id="CAJHJG010003363">
    <property type="protein sequence ID" value="CAD6930444.1"/>
    <property type="molecule type" value="Genomic_DNA"/>
</dbReference>
<evidence type="ECO:0000256" key="1">
    <source>
        <dbReference type="SAM" id="MobiDB-lite"/>
    </source>
</evidence>
<dbReference type="PANTHER" id="PTHR38795">
    <property type="entry name" value="DUF6604 DOMAIN-CONTAINING PROTEIN"/>
    <property type="match status" value="1"/>
</dbReference>
<evidence type="ECO:0000259" key="2">
    <source>
        <dbReference type="Pfam" id="PF20253"/>
    </source>
</evidence>
<evidence type="ECO:0000313" key="5">
    <source>
        <dbReference type="Proteomes" id="UP000077671"/>
    </source>
</evidence>
<dbReference type="Proteomes" id="UP000077671">
    <property type="component" value="Unassembled WGS sequence"/>
</dbReference>
<keyword evidence="6" id="KW-1185">Reference proteome</keyword>
<dbReference type="Proteomes" id="UP000836402">
    <property type="component" value="Unassembled WGS sequence"/>
</dbReference>
<reference evidence="4" key="2">
    <citation type="journal article" date="2019" name="IMA Fungus">
        <title>Genome sequencing and comparison of five Tilletia species to identify candidate genes for the detection of regulated species infecting wheat.</title>
        <authorList>
            <person name="Nguyen H.D.T."/>
            <person name="Sultana T."/>
            <person name="Kesanakurti P."/>
            <person name="Hambleton S."/>
        </authorList>
    </citation>
    <scope>NUCLEOTIDE SEQUENCE</scope>
    <source>
        <strain evidence="4">DAOMC 238032</strain>
    </source>
</reference>
<evidence type="ECO:0000313" key="4">
    <source>
        <dbReference type="EMBL" id="KAE8261876.1"/>
    </source>
</evidence>
<organism evidence="4 5">
    <name type="scientific">Tilletia caries</name>
    <name type="common">wheat bunt fungus</name>
    <dbReference type="NCBI Taxonomy" id="13290"/>
    <lineage>
        <taxon>Eukaryota</taxon>
        <taxon>Fungi</taxon>
        <taxon>Dikarya</taxon>
        <taxon>Basidiomycota</taxon>
        <taxon>Ustilaginomycotina</taxon>
        <taxon>Exobasidiomycetes</taxon>
        <taxon>Tilletiales</taxon>
        <taxon>Tilletiaceae</taxon>
        <taxon>Tilletia</taxon>
    </lineage>
</organism>
<feature type="compositionally biased region" description="Basic residues" evidence="1">
    <location>
        <begin position="55"/>
        <end position="75"/>
    </location>
</feature>
<dbReference type="AlphaFoldDB" id="A0A177UZC0"/>
<name>A0A177UZC0_9BASI</name>
<sequence>MPLVRSRYHQSKADTSTISSWLARAAVQAGYPLTNFDVSAHPLLAGQDGGIIKTAKHAKKNAKRNAKKKANKKLQRQKEEGADGQEDDAGDANDDVHDDAKPSVATPAQGEVQTGEVRSSVAAVPLAEVQPGSYIIRVHQYVEIAEFLVEKEVEIPIELLQLIRRCIGLRLSTLKRYLPDPDLSTYTHEYFIDVLRQVGSILHEAREAALLRKLSANSKPKTRDQPASNRFATLADFTTDDADTQDNDDQEPAVIHLEQPRNGPETAVSVAEIDFDVVDTTDEMIMDVLIFLDDIRENRSFIHKLWAKYGMGQRDLVTVSVTTNTALEVLKKTNDELMKRILPHFGGDFQGLWLATIAYISERHYDRDHLDGYTWSGDVKADDLYHQHLYESLMVPTWEVMEIFTLKKNHGKGYNQYDVSKGLFNPSLNPFTMETPQRWEQARYLLEETYMDYHFIHSGLKRTQQWASHQTAHNSRSGVRPPFIDAIYEDDEMARSIGSIIDTGKCTLHDVTCAQIFVDINFILLSGTQRAHDELRQAATQMKLTIEEYQRVEAEIDGRPSDYALQNESLRKDLEMRASEDDIVNCMKDELMSLHPTIQRIIPRRMLFQRSPLLCGVVLFRLYLIFQDFGLAVANKWDVVWAMCHLYHACKTFGVERPESFPSWPDLDFAMEQYDKVDMFAGKVPTTAEDARICFMQAENANITLLRSLRNGTRPPSSLKDCYRPVRAGHDYRKLQQRTSSIVSLFRDRFIRPDSRRDVDIGNIEAFVTDLVAREEHGQLKGKALKKARKTKTYKLEQLLTVLATGLDGEMQALKFNTCSLHLRCLHVLQKVYNALIVQPGFTFRTESPSQVVSTVGVILFDAGEAEMAFRMLAGQEAVAGARKCPWLLTAVNTLSQFLQDTGEGGAELRNVAPYVGQLPDEKGKLEVGRRSVALDFIGFNADMYELKVAERRLIREQLCAEFMPDLLQTLERNGLPSDHPDLLKMVRDNVEKELDDRYLTKLGPGVRVNFDEGEGDDSKRPNEGDPIKFITKQLREAATI</sequence>
<feature type="region of interest" description="Disordered" evidence="1">
    <location>
        <begin position="55"/>
        <end position="117"/>
    </location>
</feature>
<proteinExistence type="predicted"/>
<accession>A0A177UZC0</accession>
<feature type="compositionally biased region" description="Acidic residues" evidence="1">
    <location>
        <begin position="82"/>
        <end position="93"/>
    </location>
</feature>
<reference evidence="3" key="3">
    <citation type="submission" date="2020-10" db="EMBL/GenBank/DDBJ databases">
        <authorList>
            <person name="Sedaghatjoo S."/>
        </authorList>
    </citation>
    <scope>NUCLEOTIDE SEQUENCE</scope>
    <source>
        <strain evidence="3">AZH3</strain>
    </source>
</reference>
<evidence type="ECO:0000313" key="6">
    <source>
        <dbReference type="Proteomes" id="UP000836402"/>
    </source>
</evidence>